<dbReference type="FunFam" id="3.30.565.10:FF:000015">
    <property type="entry name" value="Two-component osmosensing histidine kinase"/>
    <property type="match status" value="1"/>
</dbReference>
<evidence type="ECO:0000256" key="4">
    <source>
        <dbReference type="ARBA" id="ARBA00022679"/>
    </source>
</evidence>
<keyword evidence="6" id="KW-0547">Nucleotide-binding</keyword>
<dbReference type="Pfam" id="PF00672">
    <property type="entry name" value="HAMP"/>
    <property type="match status" value="3"/>
</dbReference>
<dbReference type="EMBL" id="JAQQPM010000006">
    <property type="protein sequence ID" value="KAK2072845.1"/>
    <property type="molecule type" value="Genomic_DNA"/>
</dbReference>
<feature type="domain" description="HAMP" evidence="14">
    <location>
        <begin position="314"/>
        <end position="366"/>
    </location>
</feature>
<dbReference type="InterPro" id="IPR003661">
    <property type="entry name" value="HisK_dim/P_dom"/>
</dbReference>
<dbReference type="InterPro" id="IPR036097">
    <property type="entry name" value="HisK_dim/P_sf"/>
</dbReference>
<dbReference type="Proteomes" id="UP001217918">
    <property type="component" value="Unassembled WGS sequence"/>
</dbReference>
<feature type="domain" description="Histidine kinase" evidence="12">
    <location>
        <begin position="756"/>
        <end position="980"/>
    </location>
</feature>
<sequence length="1379" mass="152776">MLRLHSACLRLKPQREPSSYKADGLCYLHWGFANEGSIHKWLERDFATRYHCRSLAAEPTTLPTLAVLGKRIELPGDNTPEKRDLERELAALALRIQFLDAKANNSNGTVFPETPNEMLGPLFADETRLTPSGFGSSNATYGPPSILPRNGLIDEALEGLREHVDNQSKVLDSQRQELAGVNEQLLQQKRLQEQALAIIEQERVSTLERELWKHQKANEAFQKALREIGEIVTAVARGDLSKKVRMNTIELDPEITTFKRTINTMVDQLQVFSSEVSRVAREVGTEGILGGQAKIEGVDGTWKELTDNVNVMAQNLTDQVREIASVTTAVAHGDLTKKIERPAKGEILELQLTINTMVDQLRTFASEVSRVARDVGTEGILGGQAQIEGVQGMWNELTVNVNAMADNLTTQVRDIIKVTTAVAKGDLTQKVEAQCRGEIFELKNTINSMVDQLQQFAREVTKIAKEVGTEGRLGGQATVHDVEGTWRDLTQNVNGMAMNLTTQVREIARVTTAVARGDLTKKIGVEAQGEILDLKNTINTMVDRLGTFAFEVSKVAREVGTDGTLGGQAQVDNVEGKWKDLTENVNTMARNLTSQVRGISTVTQAIANGDMSRKIDVEASGEILILKETINNMVDRLSIFCDEVQRVAKDVGVDGIMGGQANIAGLKGKWKEITTDVNTMANNLTTQVRAFGDITNAATDGNFTKIVEVEASGEMDELKKKINQMVYNLRDSIQRNTQAREAAELASKTKSEFLANMSHEIRTPMNGIIGMTQLTLDTDLTQYQREMLNIVNSLANSLLTIIDDILDLSKIEARRMVIEEIPYTLRGTVFNALKTLAVKANEKFLDLTYRVDHSVPDYVVGDSFRLRQIILNLVGNAIKFTEHGEVSLSIRQASSVACRLDYYAIEFVVSDTGIGIPSDKLDLIFDTFQQADGSMTRKFGGTGLGLSISKRLVNLMGGDVWVKSEYGKGSSFYFTCVVRLAEGDMSLLQKQLSPYKGHQVLFIDKGRTGQGPEIAAMLQLLSLSPIVVDTEKSTALKPATRGKGAASSSYDVIIVDSIEDARRLRSIDDFKYLPIVLLAPVVHVALKACLDLGITSYMTTPCKLVDLGNGMIPALENRATPSLADNTRSFEILLAEDNTVNQRLAVKILEKYHHVVTVVGNGQDAVEAIKKKKFDVILMDVQMPIMGGFEATGKIREYERSLGGQRTPIIALTAHAMMGDRERCIQAQMDEYLSKPLQQNHLIQTILKRPEFKRQFIDADLKRKRSENDMESGKPESTAKNTYTQRIRGNSILEDVNLGNFSHSSLEKGTNKVLQPVDEARTNILMWTHTHTHKFTACPAAWAVRDCLPINSDTYVVPFHLSACPMRRNRNAWSSGRWH</sequence>
<feature type="domain" description="Response regulatory" evidence="13">
    <location>
        <begin position="1131"/>
        <end position="1250"/>
    </location>
</feature>
<dbReference type="Pfam" id="PF02518">
    <property type="entry name" value="HATPase_c"/>
    <property type="match status" value="1"/>
</dbReference>
<keyword evidence="11" id="KW-0175">Coiled coil</keyword>
<keyword evidence="8" id="KW-0067">ATP-binding</keyword>
<dbReference type="PRINTS" id="PR00344">
    <property type="entry name" value="BCTRLSENSOR"/>
</dbReference>
<keyword evidence="5" id="KW-0677">Repeat</keyword>
<dbReference type="GO" id="GO:0000155">
    <property type="term" value="F:phosphorelay sensor kinase activity"/>
    <property type="evidence" value="ECO:0007669"/>
    <property type="project" value="InterPro"/>
</dbReference>
<feature type="domain" description="HAMP" evidence="14">
    <location>
        <begin position="498"/>
        <end position="550"/>
    </location>
</feature>
<feature type="domain" description="HAMP" evidence="14">
    <location>
        <begin position="406"/>
        <end position="458"/>
    </location>
</feature>
<dbReference type="CDD" id="cd00082">
    <property type="entry name" value="HisKA"/>
    <property type="match status" value="1"/>
</dbReference>
<keyword evidence="9" id="KW-0902">Two-component regulatory system</keyword>
<organism evidence="15 16">
    <name type="scientific">Phyllachora maydis</name>
    <dbReference type="NCBI Taxonomy" id="1825666"/>
    <lineage>
        <taxon>Eukaryota</taxon>
        <taxon>Fungi</taxon>
        <taxon>Dikarya</taxon>
        <taxon>Ascomycota</taxon>
        <taxon>Pezizomycotina</taxon>
        <taxon>Sordariomycetes</taxon>
        <taxon>Sordariomycetidae</taxon>
        <taxon>Phyllachorales</taxon>
        <taxon>Phyllachoraceae</taxon>
        <taxon>Phyllachora</taxon>
    </lineage>
</organism>
<dbReference type="PROSITE" id="PS50109">
    <property type="entry name" value="HIS_KIN"/>
    <property type="match status" value="1"/>
</dbReference>
<evidence type="ECO:0000256" key="10">
    <source>
        <dbReference type="PROSITE-ProRule" id="PRU00169"/>
    </source>
</evidence>
<keyword evidence="3 10" id="KW-0597">Phosphoprotein</keyword>
<dbReference type="GO" id="GO:0005524">
    <property type="term" value="F:ATP binding"/>
    <property type="evidence" value="ECO:0007669"/>
    <property type="project" value="UniProtKB-KW"/>
</dbReference>
<dbReference type="EC" id="2.7.13.3" evidence="2"/>
<dbReference type="InterPro" id="IPR005467">
    <property type="entry name" value="His_kinase_dom"/>
</dbReference>
<evidence type="ECO:0000259" key="13">
    <source>
        <dbReference type="PROSITE" id="PS50110"/>
    </source>
</evidence>
<dbReference type="Gene3D" id="1.20.120.1530">
    <property type="match status" value="3"/>
</dbReference>
<evidence type="ECO:0000256" key="3">
    <source>
        <dbReference type="ARBA" id="ARBA00022553"/>
    </source>
</evidence>
<feature type="domain" description="HAMP" evidence="14">
    <location>
        <begin position="590"/>
        <end position="642"/>
    </location>
</feature>
<keyword evidence="4" id="KW-0808">Transferase</keyword>
<dbReference type="SUPFAM" id="SSF58104">
    <property type="entry name" value="Methyl-accepting chemotaxis protein (MCP) signaling domain"/>
    <property type="match status" value="2"/>
</dbReference>
<dbReference type="Gene3D" id="1.10.287.130">
    <property type="match status" value="1"/>
</dbReference>
<gene>
    <name evidence="15" type="ORF">P8C59_007175</name>
</gene>
<feature type="modified residue" description="4-aspartylphosphate" evidence="10">
    <location>
        <position position="1180"/>
    </location>
</feature>
<evidence type="ECO:0000256" key="7">
    <source>
        <dbReference type="ARBA" id="ARBA00022777"/>
    </source>
</evidence>
<feature type="domain" description="HAMP" evidence="14">
    <location>
        <begin position="219"/>
        <end position="274"/>
    </location>
</feature>
<dbReference type="CDD" id="cd06225">
    <property type="entry name" value="HAMP"/>
    <property type="match status" value="5"/>
</dbReference>
<dbReference type="PANTHER" id="PTHR45339:SF1">
    <property type="entry name" value="HYBRID SIGNAL TRANSDUCTION HISTIDINE KINASE J"/>
    <property type="match status" value="1"/>
</dbReference>
<feature type="coiled-coil region" evidence="11">
    <location>
        <begin position="157"/>
        <end position="202"/>
    </location>
</feature>
<dbReference type="Gene3D" id="3.40.50.2300">
    <property type="match status" value="1"/>
</dbReference>
<dbReference type="PROSITE" id="PS50110">
    <property type="entry name" value="RESPONSE_REGULATORY"/>
    <property type="match status" value="1"/>
</dbReference>
<evidence type="ECO:0000256" key="6">
    <source>
        <dbReference type="ARBA" id="ARBA00022741"/>
    </source>
</evidence>
<dbReference type="CDD" id="cd17546">
    <property type="entry name" value="REC_hyHK_CKI1_RcsC-like"/>
    <property type="match status" value="1"/>
</dbReference>
<dbReference type="CDD" id="cd16922">
    <property type="entry name" value="HATPase_EvgS-ArcB-TorS-like"/>
    <property type="match status" value="1"/>
</dbReference>
<dbReference type="FunFam" id="1.20.120.1530:FF:000002">
    <property type="entry name" value="Two-component osmosensing histidine kinase"/>
    <property type="match status" value="5"/>
</dbReference>
<dbReference type="InterPro" id="IPR003594">
    <property type="entry name" value="HATPase_dom"/>
</dbReference>
<evidence type="ECO:0000256" key="1">
    <source>
        <dbReference type="ARBA" id="ARBA00000085"/>
    </source>
</evidence>
<dbReference type="PANTHER" id="PTHR45339">
    <property type="entry name" value="HYBRID SIGNAL TRANSDUCTION HISTIDINE KINASE J"/>
    <property type="match status" value="1"/>
</dbReference>
<dbReference type="Pfam" id="PF00512">
    <property type="entry name" value="HisKA"/>
    <property type="match status" value="1"/>
</dbReference>
<dbReference type="GO" id="GO:0016020">
    <property type="term" value="C:membrane"/>
    <property type="evidence" value="ECO:0007669"/>
    <property type="project" value="InterPro"/>
</dbReference>
<dbReference type="Pfam" id="PF18947">
    <property type="entry name" value="HAMP_2"/>
    <property type="match status" value="1"/>
</dbReference>
<proteinExistence type="predicted"/>
<dbReference type="Gene3D" id="3.30.565.10">
    <property type="entry name" value="Histidine kinase-like ATPase, C-terminal domain"/>
    <property type="match status" value="1"/>
</dbReference>
<comment type="caution">
    <text evidence="15">The sequence shown here is derived from an EMBL/GenBank/DDBJ whole genome shotgun (WGS) entry which is preliminary data.</text>
</comment>
<feature type="domain" description="HAMP" evidence="14">
    <location>
        <begin position="682"/>
        <end position="734"/>
    </location>
</feature>
<dbReference type="InterPro" id="IPR001789">
    <property type="entry name" value="Sig_transdc_resp-reg_receiver"/>
</dbReference>
<evidence type="ECO:0000256" key="11">
    <source>
        <dbReference type="SAM" id="Coils"/>
    </source>
</evidence>
<evidence type="ECO:0000256" key="8">
    <source>
        <dbReference type="ARBA" id="ARBA00022840"/>
    </source>
</evidence>
<evidence type="ECO:0000259" key="12">
    <source>
        <dbReference type="PROSITE" id="PS50109"/>
    </source>
</evidence>
<evidence type="ECO:0000256" key="9">
    <source>
        <dbReference type="ARBA" id="ARBA00023012"/>
    </source>
</evidence>
<evidence type="ECO:0000313" key="15">
    <source>
        <dbReference type="EMBL" id="KAK2072845.1"/>
    </source>
</evidence>
<dbReference type="InterPro" id="IPR004358">
    <property type="entry name" value="Sig_transdc_His_kin-like_C"/>
</dbReference>
<evidence type="ECO:0000256" key="2">
    <source>
        <dbReference type="ARBA" id="ARBA00012438"/>
    </source>
</evidence>
<dbReference type="SUPFAM" id="SSF55874">
    <property type="entry name" value="ATPase domain of HSP90 chaperone/DNA topoisomerase II/histidine kinase"/>
    <property type="match status" value="1"/>
</dbReference>
<keyword evidence="7" id="KW-0418">Kinase</keyword>
<dbReference type="InterPro" id="IPR003660">
    <property type="entry name" value="HAMP_dom"/>
</dbReference>
<comment type="catalytic activity">
    <reaction evidence="1">
        <text>ATP + protein L-histidine = ADP + protein N-phospho-L-histidine.</text>
        <dbReference type="EC" id="2.7.13.3"/>
    </reaction>
</comment>
<dbReference type="SMART" id="SM00304">
    <property type="entry name" value="HAMP"/>
    <property type="match status" value="6"/>
</dbReference>
<dbReference type="InterPro" id="IPR011006">
    <property type="entry name" value="CheY-like_superfamily"/>
</dbReference>
<dbReference type="SUPFAM" id="SSF47384">
    <property type="entry name" value="Homodimeric domain of signal transducing histidine kinase"/>
    <property type="match status" value="1"/>
</dbReference>
<reference evidence="15" key="1">
    <citation type="journal article" date="2023" name="Mol. Plant Microbe Interact.">
        <title>Elucidating the Obligate Nature and Biological Capacity of an Invasive Fungal Corn Pathogen.</title>
        <authorList>
            <person name="MacCready J.S."/>
            <person name="Roggenkamp E.M."/>
            <person name="Gdanetz K."/>
            <person name="Chilvers M.I."/>
        </authorList>
    </citation>
    <scope>NUCLEOTIDE SEQUENCE</scope>
    <source>
        <strain evidence="15">PM02</strain>
    </source>
</reference>
<protein>
    <recommendedName>
        <fullName evidence="2">histidine kinase</fullName>
        <ecNumber evidence="2">2.7.13.3</ecNumber>
    </recommendedName>
</protein>
<keyword evidence="16" id="KW-1185">Reference proteome</keyword>
<dbReference type="SMART" id="SM00388">
    <property type="entry name" value="HisKA"/>
    <property type="match status" value="1"/>
</dbReference>
<dbReference type="SMART" id="SM00387">
    <property type="entry name" value="HATPase_c"/>
    <property type="match status" value="1"/>
</dbReference>
<dbReference type="PROSITE" id="PS50885">
    <property type="entry name" value="HAMP"/>
    <property type="match status" value="6"/>
</dbReference>
<dbReference type="SMART" id="SM00448">
    <property type="entry name" value="REC"/>
    <property type="match status" value="1"/>
</dbReference>
<dbReference type="FunFam" id="1.10.287.130:FF:000002">
    <property type="entry name" value="Two-component osmosensing histidine kinase"/>
    <property type="match status" value="1"/>
</dbReference>
<evidence type="ECO:0000259" key="14">
    <source>
        <dbReference type="PROSITE" id="PS50885"/>
    </source>
</evidence>
<accession>A0AAD9I952</accession>
<evidence type="ECO:0000313" key="16">
    <source>
        <dbReference type="Proteomes" id="UP001217918"/>
    </source>
</evidence>
<dbReference type="GO" id="GO:0071474">
    <property type="term" value="P:cellular hyperosmotic response"/>
    <property type="evidence" value="ECO:0007669"/>
    <property type="project" value="TreeGrafter"/>
</dbReference>
<dbReference type="SUPFAM" id="SSF52172">
    <property type="entry name" value="CheY-like"/>
    <property type="match status" value="1"/>
</dbReference>
<dbReference type="Pfam" id="PF00072">
    <property type="entry name" value="Response_reg"/>
    <property type="match status" value="1"/>
</dbReference>
<name>A0AAD9I952_9PEZI</name>
<dbReference type="InterPro" id="IPR036890">
    <property type="entry name" value="HATPase_C_sf"/>
</dbReference>
<evidence type="ECO:0000256" key="5">
    <source>
        <dbReference type="ARBA" id="ARBA00022737"/>
    </source>
</evidence>